<organism evidence="2 3">
    <name type="scientific">Neodothiora populina</name>
    <dbReference type="NCBI Taxonomy" id="2781224"/>
    <lineage>
        <taxon>Eukaryota</taxon>
        <taxon>Fungi</taxon>
        <taxon>Dikarya</taxon>
        <taxon>Ascomycota</taxon>
        <taxon>Pezizomycotina</taxon>
        <taxon>Dothideomycetes</taxon>
        <taxon>Dothideomycetidae</taxon>
        <taxon>Dothideales</taxon>
        <taxon>Dothioraceae</taxon>
        <taxon>Neodothiora</taxon>
    </lineage>
</organism>
<gene>
    <name evidence="2" type="ORF">AAFC00_003369</name>
</gene>
<dbReference type="EMBL" id="JBFMKM010000008">
    <property type="protein sequence ID" value="KAL1304366.1"/>
    <property type="molecule type" value="Genomic_DNA"/>
</dbReference>
<feature type="compositionally biased region" description="Polar residues" evidence="1">
    <location>
        <begin position="272"/>
        <end position="281"/>
    </location>
</feature>
<keyword evidence="3" id="KW-1185">Reference proteome</keyword>
<feature type="region of interest" description="Disordered" evidence="1">
    <location>
        <begin position="272"/>
        <end position="296"/>
    </location>
</feature>
<evidence type="ECO:0000313" key="2">
    <source>
        <dbReference type="EMBL" id="KAL1304366.1"/>
    </source>
</evidence>
<dbReference type="Proteomes" id="UP001562354">
    <property type="component" value="Unassembled WGS sequence"/>
</dbReference>
<evidence type="ECO:0000313" key="3">
    <source>
        <dbReference type="Proteomes" id="UP001562354"/>
    </source>
</evidence>
<evidence type="ECO:0000256" key="1">
    <source>
        <dbReference type="SAM" id="MobiDB-lite"/>
    </source>
</evidence>
<protein>
    <submittedName>
        <fullName evidence="2">Uncharacterized protein</fullName>
    </submittedName>
</protein>
<sequence>MKTTFAITGGLSGALALPNNFAERDYACNPAHSYPNGAACASTNGALSLVTPTPAAATSYACNPAHSYPNGAACVSTNGALSLVTPAPAATSSTAYACNPAHSYPNGAACVSTNEVLSLVTPTPAASSSTSYACNPAHSYPNGAVCIAVSGALTLATPAATPSPAGQAAPQLGTWTVENLSRYCGEDGSGCDYNFDIKTSDGFSTKCTVIQSNGVGPKSNWANAPCTSGSLHHVSWGYAETSNPPFAVMTIDQIQDKTRAFFGVPDVNGQFHGQQDSTYGSGSWEKLGPEPVNAVN</sequence>
<dbReference type="GeneID" id="95977070"/>
<dbReference type="PANTHER" id="PTHR39602:SF2">
    <property type="entry name" value="ACW-9"/>
    <property type="match status" value="1"/>
</dbReference>
<reference evidence="2 3" key="1">
    <citation type="submission" date="2024-07" db="EMBL/GenBank/DDBJ databases">
        <title>Draft sequence of the Neodothiora populina.</title>
        <authorList>
            <person name="Drown D.D."/>
            <person name="Schuette U.S."/>
            <person name="Buechlein A.B."/>
            <person name="Rusch D.R."/>
            <person name="Winton L.W."/>
            <person name="Adams G.A."/>
        </authorList>
    </citation>
    <scope>NUCLEOTIDE SEQUENCE [LARGE SCALE GENOMIC DNA]</scope>
    <source>
        <strain evidence="2 3">CPC 39397</strain>
    </source>
</reference>
<accession>A0ABR3PE17</accession>
<name>A0ABR3PE17_9PEZI</name>
<comment type="caution">
    <text evidence="2">The sequence shown here is derived from an EMBL/GenBank/DDBJ whole genome shotgun (WGS) entry which is preliminary data.</text>
</comment>
<dbReference type="PANTHER" id="PTHR39602">
    <property type="entry name" value="ACW-9"/>
    <property type="match status" value="1"/>
</dbReference>
<proteinExistence type="predicted"/>
<dbReference type="RefSeq" id="XP_069200641.1">
    <property type="nucleotide sequence ID" value="XM_069342830.1"/>
</dbReference>